<feature type="binding site" evidence="8">
    <location>
        <position position="171"/>
    </location>
    <ligand>
        <name>substrate</name>
    </ligand>
</feature>
<feature type="binding site" evidence="8">
    <location>
        <position position="389"/>
    </location>
    <ligand>
        <name>substrate</name>
    </ligand>
</feature>
<feature type="binding site" evidence="8">
    <location>
        <position position="182"/>
    </location>
    <ligand>
        <name>substrate</name>
    </ligand>
</feature>
<feature type="site" description="Cleavage; by autolysis" evidence="8">
    <location>
        <begin position="181"/>
        <end position="182"/>
    </location>
</feature>
<sequence>MSTAPKGFRFATACAGFRKEGRADLALLVSDVPAVAAGTFTQNRFPAAPVLVAKAMLAERPAARAVVINSGQANACTGDEGMRNCRTTQELVASALGLEASDILPASTGVIGAQLKMDLWEKAAPALAANLGKATPEDFARAIMTTDAFHKISHREVSLPGGVVKLVGMAKGAGMICPNMATMLSVVLCDAQVEASVWQKMLRDAVELTFNRVTVDGDTSTNDTLYGLANGASGVSASDEESLKALSAALTSVLGDLAYMLVKDGEGASKVARIHVTGAASDADAERVARTVGHSQLVKTALYGRDANWGRIVAAVGRSGADFNPDDVVVTLCGVELFRKGQPTDLDFDALLEEPLKQRDLPIDIVLGSGSGSYTLLASDLGHEYVNVNADYRS</sequence>
<proteinExistence type="inferred from homology"/>
<comment type="pathway">
    <text evidence="8">Amino-acid biosynthesis; L-arginine biosynthesis; L-ornithine and N-acetyl-L-glutamate from L-glutamate and N(2)-acetyl-L-ornithine (cyclic): step 1/1.</text>
</comment>
<evidence type="ECO:0000313" key="10">
    <source>
        <dbReference type="Proteomes" id="UP000006034"/>
    </source>
</evidence>
<feature type="site" description="Involved in the stabilization of negative charge on the oxyanion by the formation of the oxyanion hole" evidence="8">
    <location>
        <position position="108"/>
    </location>
</feature>
<dbReference type="eggNOG" id="COG1364">
    <property type="taxonomic scope" value="Bacteria"/>
</dbReference>
<feature type="site" description="Involved in the stabilization of negative charge on the oxyanion by the formation of the oxyanion hole" evidence="8">
    <location>
        <position position="109"/>
    </location>
</feature>
<evidence type="ECO:0000256" key="1">
    <source>
        <dbReference type="ARBA" id="ARBA00006774"/>
    </source>
</evidence>
<dbReference type="Proteomes" id="UP000006034">
    <property type="component" value="Unassembled WGS sequence"/>
</dbReference>
<dbReference type="PANTHER" id="PTHR23100">
    <property type="entry name" value="ARGININE BIOSYNTHESIS BIFUNCTIONAL PROTEIN ARGJ"/>
    <property type="match status" value="1"/>
</dbReference>
<feature type="chain" id="PRO_5023425646" description="Arginine biosynthesis bifunctional protein ArgJ beta chain" evidence="8">
    <location>
        <begin position="182"/>
        <end position="394"/>
    </location>
</feature>
<keyword evidence="5 8" id="KW-0808">Transferase</keyword>
<reference evidence="9 10" key="2">
    <citation type="submission" date="2013-04" db="EMBL/GenBank/DDBJ databases">
        <title>The Genome Sequence of Bilophila wadsworthia 3_1_6.</title>
        <authorList>
            <consortium name="The Broad Institute Genomics Platform"/>
            <person name="Earl A."/>
            <person name="Ward D."/>
            <person name="Feldgarden M."/>
            <person name="Gevers D."/>
            <person name="Sibley C."/>
            <person name="Strauss J."/>
            <person name="Allen-Vercoe E."/>
            <person name="Walker B."/>
            <person name="Young S."/>
            <person name="Zeng Q."/>
            <person name="Gargeya S."/>
            <person name="Fitzgerald M."/>
            <person name="Haas B."/>
            <person name="Abouelleil A."/>
            <person name="Allen A.W."/>
            <person name="Alvarado L."/>
            <person name="Arachchi H.M."/>
            <person name="Berlin A.M."/>
            <person name="Chapman S.B."/>
            <person name="Gainer-Dewar J."/>
            <person name="Goldberg J."/>
            <person name="Griggs A."/>
            <person name="Gujja S."/>
            <person name="Hansen M."/>
            <person name="Howarth C."/>
            <person name="Imamovic A."/>
            <person name="Ireland A."/>
            <person name="Larimer J."/>
            <person name="McCowan C."/>
            <person name="Murphy C."/>
            <person name="Pearson M."/>
            <person name="Poon T.W."/>
            <person name="Priest M."/>
            <person name="Roberts A."/>
            <person name="Saif S."/>
            <person name="Shea T."/>
            <person name="Sisk P."/>
            <person name="Sykes S."/>
            <person name="Wortman J."/>
            <person name="Nusbaum C."/>
            <person name="Birren B."/>
        </authorList>
    </citation>
    <scope>NUCLEOTIDE SEQUENCE [LARGE SCALE GENOMIC DNA]</scope>
    <source>
        <strain evidence="9 10">3_1_6</strain>
    </source>
</reference>
<comment type="catalytic activity">
    <reaction evidence="8">
        <text>N(2)-acetyl-L-ornithine + L-glutamate = N-acetyl-L-glutamate + L-ornithine</text>
        <dbReference type="Rhea" id="RHEA:15349"/>
        <dbReference type="ChEBI" id="CHEBI:29985"/>
        <dbReference type="ChEBI" id="CHEBI:44337"/>
        <dbReference type="ChEBI" id="CHEBI:46911"/>
        <dbReference type="ChEBI" id="CHEBI:57805"/>
        <dbReference type="EC" id="2.3.1.35"/>
    </reaction>
</comment>
<dbReference type="InterPro" id="IPR016117">
    <property type="entry name" value="ArgJ-like_dom_sf"/>
</dbReference>
<dbReference type="GO" id="GO:0004042">
    <property type="term" value="F:L-glutamate N-acetyltransferase activity"/>
    <property type="evidence" value="ECO:0007669"/>
    <property type="project" value="UniProtKB-UniRule"/>
</dbReference>
<organism evidence="9 10">
    <name type="scientific">Bilophila wadsworthia (strain 3_1_6)</name>
    <dbReference type="NCBI Taxonomy" id="563192"/>
    <lineage>
        <taxon>Bacteria</taxon>
        <taxon>Pseudomonadati</taxon>
        <taxon>Thermodesulfobacteriota</taxon>
        <taxon>Desulfovibrionia</taxon>
        <taxon>Desulfovibrionales</taxon>
        <taxon>Desulfovibrionaceae</taxon>
        <taxon>Bilophila</taxon>
    </lineage>
</organism>
<dbReference type="NCBIfam" id="TIGR00120">
    <property type="entry name" value="ArgJ"/>
    <property type="match status" value="1"/>
</dbReference>
<dbReference type="HOGENOM" id="CLU_027172_1_0_7"/>
<comment type="subcellular location">
    <subcellularLocation>
        <location evidence="8">Cytoplasm</location>
    </subcellularLocation>
</comment>
<comment type="caution">
    <text evidence="9">The sequence shown here is derived from an EMBL/GenBank/DDBJ whole genome shotgun (WGS) entry which is preliminary data.</text>
</comment>
<dbReference type="Gene3D" id="3.10.20.340">
    <property type="entry name" value="ArgJ beta chain, C-terminal domain"/>
    <property type="match status" value="1"/>
</dbReference>
<dbReference type="SUPFAM" id="SSF56266">
    <property type="entry name" value="DmpA/ArgJ-like"/>
    <property type="match status" value="1"/>
</dbReference>
<dbReference type="EMBL" id="ADCP02000001">
    <property type="protein sequence ID" value="EFV43878.1"/>
    <property type="molecule type" value="Genomic_DNA"/>
</dbReference>
<keyword evidence="3 8" id="KW-0055">Arginine biosynthesis</keyword>
<comment type="function">
    <text evidence="8">Catalyzes two activities which are involved in the cyclic version of arginine biosynthesis: the synthesis of N-acetylglutamate from glutamate and acetyl-CoA as the acetyl donor, and of ornithine by transacetylation between N(2)-acetylornithine and glutamate.</text>
</comment>
<evidence type="ECO:0000256" key="6">
    <source>
        <dbReference type="ARBA" id="ARBA00022813"/>
    </source>
</evidence>
<dbReference type="UniPathway" id="UPA00068">
    <property type="reaction ID" value="UER00106"/>
</dbReference>
<keyword evidence="10" id="KW-1185">Reference proteome</keyword>
<gene>
    <name evidence="8" type="primary">argJ</name>
    <name evidence="9" type="ORF">HMPREF0179_02318</name>
</gene>
<dbReference type="GeneID" id="78085461"/>
<comment type="subunit">
    <text evidence="2 8">Heterotetramer of two alpha and two beta chains.</text>
</comment>
<evidence type="ECO:0000256" key="3">
    <source>
        <dbReference type="ARBA" id="ARBA00022571"/>
    </source>
</evidence>
<dbReference type="EC" id="2.3.1.1" evidence="8"/>
<dbReference type="GO" id="GO:0006592">
    <property type="term" value="P:ornithine biosynthetic process"/>
    <property type="evidence" value="ECO:0007669"/>
    <property type="project" value="TreeGrafter"/>
</dbReference>
<feature type="binding site" evidence="8">
    <location>
        <position position="266"/>
    </location>
    <ligand>
        <name>substrate</name>
    </ligand>
</feature>
<dbReference type="FunFam" id="3.60.70.12:FF:000001">
    <property type="entry name" value="Arginine biosynthesis bifunctional protein ArgJ, chloroplastic"/>
    <property type="match status" value="1"/>
</dbReference>
<protein>
    <recommendedName>
        <fullName evidence="8">Arginine biosynthesis bifunctional protein ArgJ</fullName>
    </recommendedName>
    <domain>
        <recommendedName>
            <fullName evidence="8">Glutamate N-acetyltransferase</fullName>
            <ecNumber evidence="8">2.3.1.35</ecNumber>
        </recommendedName>
        <alternativeName>
            <fullName evidence="8">Ornithine acetyltransferase</fullName>
            <shortName evidence="8">OATase</shortName>
        </alternativeName>
        <alternativeName>
            <fullName evidence="8">Ornithine transacetylase</fullName>
        </alternativeName>
    </domain>
    <domain>
        <recommendedName>
            <fullName evidence="8">Amino-acid acetyltransferase</fullName>
            <ecNumber evidence="8">2.3.1.1</ecNumber>
        </recommendedName>
        <alternativeName>
            <fullName evidence="8">N-acetylglutamate synthase</fullName>
            <shortName evidence="8">AGSase</shortName>
        </alternativeName>
    </domain>
    <component>
        <recommendedName>
            <fullName evidence="8">Arginine biosynthesis bifunctional protein ArgJ alpha chain</fullName>
        </recommendedName>
    </component>
    <component>
        <recommendedName>
            <fullName evidence="8">Arginine biosynthesis bifunctional protein ArgJ beta chain</fullName>
        </recommendedName>
    </component>
</protein>
<dbReference type="HAMAP" id="MF_01106">
    <property type="entry name" value="ArgJ"/>
    <property type="match status" value="1"/>
</dbReference>
<comment type="catalytic activity">
    <reaction evidence="8">
        <text>L-glutamate + acetyl-CoA = N-acetyl-L-glutamate + CoA + H(+)</text>
        <dbReference type="Rhea" id="RHEA:24292"/>
        <dbReference type="ChEBI" id="CHEBI:15378"/>
        <dbReference type="ChEBI" id="CHEBI:29985"/>
        <dbReference type="ChEBI" id="CHEBI:44337"/>
        <dbReference type="ChEBI" id="CHEBI:57287"/>
        <dbReference type="ChEBI" id="CHEBI:57288"/>
        <dbReference type="EC" id="2.3.1.1"/>
    </reaction>
</comment>
<feature type="active site" description="Nucleophile" evidence="8">
    <location>
        <position position="182"/>
    </location>
</feature>
<dbReference type="GO" id="GO:0004358">
    <property type="term" value="F:L-glutamate N-acetyltransferase activity, acting on acetyl-L-ornithine as donor"/>
    <property type="evidence" value="ECO:0007669"/>
    <property type="project" value="UniProtKB-UniRule"/>
</dbReference>
<dbReference type="RefSeq" id="WP_005028151.1">
    <property type="nucleotide sequence ID" value="NZ_KE150238.1"/>
</dbReference>
<keyword evidence="8" id="KW-0511">Multifunctional enzyme</keyword>
<evidence type="ECO:0000256" key="4">
    <source>
        <dbReference type="ARBA" id="ARBA00022605"/>
    </source>
</evidence>
<reference evidence="9 10" key="1">
    <citation type="submission" date="2010-10" db="EMBL/GenBank/DDBJ databases">
        <authorList>
            <consortium name="The Broad Institute Genome Sequencing Platform"/>
            <person name="Ward D."/>
            <person name="Earl A."/>
            <person name="Feldgarden M."/>
            <person name="Young S.K."/>
            <person name="Gargeya S."/>
            <person name="Zeng Q."/>
            <person name="Alvarado L."/>
            <person name="Berlin A."/>
            <person name="Bochicchio J."/>
            <person name="Chapman S.B."/>
            <person name="Chen Z."/>
            <person name="Freedman E."/>
            <person name="Gellesch M."/>
            <person name="Goldberg J."/>
            <person name="Griggs A."/>
            <person name="Gujja S."/>
            <person name="Heilman E."/>
            <person name="Heiman D."/>
            <person name="Howarth C."/>
            <person name="Mehta T."/>
            <person name="Neiman D."/>
            <person name="Pearson M."/>
            <person name="Roberts A."/>
            <person name="Saif S."/>
            <person name="Shea T."/>
            <person name="Shenoy N."/>
            <person name="Sisk P."/>
            <person name="Stolte C."/>
            <person name="Sykes S."/>
            <person name="White J."/>
            <person name="Yandava C."/>
            <person name="Allen-Vercoe E."/>
            <person name="Sibley C."/>
            <person name="Ambrose C.E."/>
            <person name="Strauss J."/>
            <person name="Daigneault M."/>
            <person name="Haas B."/>
            <person name="Nusbaum C."/>
            <person name="Birren B."/>
        </authorList>
    </citation>
    <scope>NUCLEOTIDE SEQUENCE [LARGE SCALE GENOMIC DNA]</scope>
    <source>
        <strain evidence="9 10">3_1_6</strain>
    </source>
</reference>
<dbReference type="GO" id="GO:0005737">
    <property type="term" value="C:cytoplasm"/>
    <property type="evidence" value="ECO:0007669"/>
    <property type="project" value="UniProtKB-SubCell"/>
</dbReference>
<keyword evidence="7 8" id="KW-0012">Acyltransferase</keyword>
<dbReference type="Pfam" id="PF01960">
    <property type="entry name" value="ArgJ"/>
    <property type="match status" value="1"/>
</dbReference>
<dbReference type="AlphaFoldDB" id="E5Y803"/>
<dbReference type="NCBIfam" id="NF003802">
    <property type="entry name" value="PRK05388.1"/>
    <property type="match status" value="1"/>
</dbReference>
<dbReference type="InterPro" id="IPR002813">
    <property type="entry name" value="Arg_biosynth_ArgJ"/>
</dbReference>
<feature type="binding site" evidence="8">
    <location>
        <position position="145"/>
    </location>
    <ligand>
        <name>substrate</name>
    </ligand>
</feature>
<dbReference type="PANTHER" id="PTHR23100:SF0">
    <property type="entry name" value="ARGININE BIOSYNTHESIS BIFUNCTIONAL PROTEIN ARGJ, MITOCHONDRIAL"/>
    <property type="match status" value="1"/>
</dbReference>
<dbReference type="InterPro" id="IPR042195">
    <property type="entry name" value="ArgJ_beta_C"/>
</dbReference>
<feature type="binding site" evidence="8">
    <location>
        <position position="394"/>
    </location>
    <ligand>
        <name>substrate</name>
    </ligand>
</feature>
<name>E5Y803_BILW3</name>
<evidence type="ECO:0000313" key="9">
    <source>
        <dbReference type="EMBL" id="EFV43878.1"/>
    </source>
</evidence>
<keyword evidence="6 8" id="KW-0068">Autocatalytic cleavage</keyword>
<feature type="chain" id="PRO_5023425645" description="Arginine biosynthesis bifunctional protein ArgJ alpha chain" evidence="8">
    <location>
        <begin position="1"/>
        <end position="181"/>
    </location>
</feature>
<dbReference type="Gene3D" id="3.60.70.12">
    <property type="entry name" value="L-amino peptidase D-ALA esterase/amidase"/>
    <property type="match status" value="1"/>
</dbReference>
<keyword evidence="4 8" id="KW-0028">Amino-acid biosynthesis</keyword>
<keyword evidence="8" id="KW-0963">Cytoplasm</keyword>
<evidence type="ECO:0000256" key="8">
    <source>
        <dbReference type="HAMAP-Rule" id="MF_01106"/>
    </source>
</evidence>
<evidence type="ECO:0000256" key="2">
    <source>
        <dbReference type="ARBA" id="ARBA00011475"/>
    </source>
</evidence>
<dbReference type="STRING" id="563192.HMPREF0179_02318"/>
<evidence type="ECO:0000256" key="7">
    <source>
        <dbReference type="ARBA" id="ARBA00023315"/>
    </source>
</evidence>
<evidence type="ECO:0000256" key="5">
    <source>
        <dbReference type="ARBA" id="ARBA00022679"/>
    </source>
</evidence>
<dbReference type="OrthoDB" id="9804242at2"/>
<dbReference type="CDD" id="cd02152">
    <property type="entry name" value="OAT"/>
    <property type="match status" value="1"/>
</dbReference>
<accession>E5Y803</accession>
<comment type="similarity">
    <text evidence="1 8">Belongs to the ArgJ family.</text>
</comment>
<dbReference type="GO" id="GO:0006526">
    <property type="term" value="P:L-arginine biosynthetic process"/>
    <property type="evidence" value="ECO:0007669"/>
    <property type="project" value="UniProtKB-UniRule"/>
</dbReference>
<dbReference type="EC" id="2.3.1.35" evidence="8"/>
<comment type="pathway">
    <text evidence="8">Amino-acid biosynthesis; L-arginine biosynthesis; N(2)-acetyl-L-ornithine from L-glutamate: step 1/4.</text>
</comment>